<sequence length="266" mass="29960">MKKTLIILFIIGLVITIFCSIGAIQQFKIENEKSKETSVNYHKVYDQDHINKLDVDLEKSNVTIQKGDQFKVESRGTKGETHMNTNVKNGTLYVKDKALDNKSDISFLDFEHNHVVVTLPKSLDHLDVNTYSGSIKLDSVYADYAKLYADVSEMTIQNSEFDRLISKVDVANVHIAHTQFNSGEFASDTGNFEIDDMPADKPINVKTDVGNVSMKYGDQRPKNTRVAFESDIGELTINDRLFKNKQVGNGRHLIHIETDTGNAEIN</sequence>
<evidence type="ECO:0000259" key="1">
    <source>
        <dbReference type="Pfam" id="PF13349"/>
    </source>
</evidence>
<organism evidence="3 4">
    <name type="scientific">Staphylococcus nepalensis</name>
    <dbReference type="NCBI Taxonomy" id="214473"/>
    <lineage>
        <taxon>Bacteria</taxon>
        <taxon>Bacillati</taxon>
        <taxon>Bacillota</taxon>
        <taxon>Bacilli</taxon>
        <taxon>Bacillales</taxon>
        <taxon>Staphylococcaceae</taxon>
        <taxon>Staphylococcus</taxon>
    </lineage>
</organism>
<dbReference type="OrthoDB" id="2414064at2"/>
<name>A0A2T4S8R5_9STAP</name>
<proteinExistence type="predicted"/>
<feature type="domain" description="DUF4097" evidence="1">
    <location>
        <begin position="124"/>
        <end position="265"/>
    </location>
</feature>
<evidence type="ECO:0000313" key="3">
    <source>
        <dbReference type="EMBL" id="PTK58130.1"/>
    </source>
</evidence>
<evidence type="ECO:0000313" key="5">
    <source>
        <dbReference type="Proteomes" id="UP000664081"/>
    </source>
</evidence>
<gene>
    <name evidence="3" type="ORF">BUZ61_10565</name>
    <name evidence="2" type="ORF">J3T88_07525</name>
</gene>
<dbReference type="Pfam" id="PF13349">
    <property type="entry name" value="DUF4097"/>
    <property type="match status" value="1"/>
</dbReference>
<evidence type="ECO:0000313" key="2">
    <source>
        <dbReference type="EMBL" id="MBO1227178.1"/>
    </source>
</evidence>
<evidence type="ECO:0000313" key="4">
    <source>
        <dbReference type="Proteomes" id="UP000240400"/>
    </source>
</evidence>
<dbReference type="AlphaFoldDB" id="A0A2T4S8R5"/>
<dbReference type="RefSeq" id="WP_107644421.1">
    <property type="nucleotide sequence ID" value="NZ_CABIWM010000001.1"/>
</dbReference>
<dbReference type="EMBL" id="PZHR01000065">
    <property type="protein sequence ID" value="PTK58130.1"/>
    <property type="molecule type" value="Genomic_DNA"/>
</dbReference>
<protein>
    <submittedName>
        <fullName evidence="2">DUF4097 family beta strand repeat protein</fullName>
    </submittedName>
</protein>
<reference evidence="2 5" key="3">
    <citation type="submission" date="2021-03" db="EMBL/GenBank/DDBJ databases">
        <title>Staphylococci and Mammaliicocci in bats.</title>
        <authorList>
            <person name="Fountain K."/>
        </authorList>
    </citation>
    <scope>NUCLEOTIDE SEQUENCE [LARGE SCALE GENOMIC DNA]</scope>
    <source>
        <strain evidence="2 5">18_1_E_SW</strain>
    </source>
</reference>
<dbReference type="InterPro" id="IPR025164">
    <property type="entry name" value="Toastrack_DUF4097"/>
</dbReference>
<reference evidence="3 4" key="1">
    <citation type="journal article" date="2016" name="Front. Microbiol.">
        <title>Comprehensive Phylogenetic Analysis of Bovine Non-aureus Staphylococci Species Based on Whole-Genome Sequencing.</title>
        <authorList>
            <person name="Naushad S."/>
            <person name="Barkema H.W."/>
            <person name="Luby C."/>
            <person name="Condas L.A."/>
            <person name="Nobrega D.B."/>
            <person name="Carson D.A."/>
            <person name="De Buck J."/>
        </authorList>
    </citation>
    <scope>NUCLEOTIDE SEQUENCE [LARGE SCALE GENOMIC DNA]</scope>
    <source>
        <strain evidence="3 4">SNUC 4337</strain>
    </source>
</reference>
<dbReference type="EMBL" id="JAFNLT010000005">
    <property type="protein sequence ID" value="MBO1227178.1"/>
    <property type="molecule type" value="Genomic_DNA"/>
</dbReference>
<comment type="caution">
    <text evidence="3">The sequence shown here is derived from an EMBL/GenBank/DDBJ whole genome shotgun (WGS) entry which is preliminary data.</text>
</comment>
<dbReference type="Proteomes" id="UP000664081">
    <property type="component" value="Unassembled WGS sequence"/>
</dbReference>
<dbReference type="Proteomes" id="UP000240400">
    <property type="component" value="Unassembled WGS sequence"/>
</dbReference>
<reference evidence="3" key="2">
    <citation type="submission" date="2018-03" db="EMBL/GenBank/DDBJ databases">
        <authorList>
            <person name="Keele B.F."/>
        </authorList>
    </citation>
    <scope>NUCLEOTIDE SEQUENCE</scope>
    <source>
        <strain evidence="3">SNUC 4337</strain>
    </source>
</reference>
<accession>A0A2T4S8R5</accession>
<keyword evidence="5" id="KW-1185">Reference proteome</keyword>